<dbReference type="AlphaFoldDB" id="A0A8D8QVM7"/>
<dbReference type="EMBL" id="HBUF01202764">
    <property type="protein sequence ID" value="CAG6662470.1"/>
    <property type="molecule type" value="Transcribed_RNA"/>
</dbReference>
<evidence type="ECO:0000256" key="3">
    <source>
        <dbReference type="ARBA" id="ARBA00022692"/>
    </source>
</evidence>
<dbReference type="GO" id="GO:0012505">
    <property type="term" value="C:endomembrane system"/>
    <property type="evidence" value="ECO:0007669"/>
    <property type="project" value="TreeGrafter"/>
</dbReference>
<comment type="similarity">
    <text evidence="2">Belongs to the ODR-4 family.</text>
</comment>
<comment type="subcellular location">
    <subcellularLocation>
        <location evidence="1">Membrane</location>
    </subcellularLocation>
</comment>
<feature type="transmembrane region" description="Helical" evidence="6">
    <location>
        <begin position="409"/>
        <end position="426"/>
    </location>
</feature>
<dbReference type="PANTHER" id="PTHR33966:SF1">
    <property type="entry name" value="PROTEIN ODR-4 HOMOLOG"/>
    <property type="match status" value="1"/>
</dbReference>
<evidence type="ECO:0000256" key="6">
    <source>
        <dbReference type="SAM" id="Phobius"/>
    </source>
</evidence>
<keyword evidence="3 6" id="KW-0812">Transmembrane</keyword>
<dbReference type="InterPro" id="IPR029454">
    <property type="entry name" value="ODR-4-like"/>
</dbReference>
<keyword evidence="5 6" id="KW-0472">Membrane</keyword>
<dbReference type="PANTHER" id="PTHR33966">
    <property type="entry name" value="PROTEIN ODR-4 HOMOLOG"/>
    <property type="match status" value="1"/>
</dbReference>
<name>A0A8D8QVM7_9HEMI</name>
<evidence type="ECO:0000256" key="2">
    <source>
        <dbReference type="ARBA" id="ARBA00010131"/>
    </source>
</evidence>
<protein>
    <submittedName>
        <fullName evidence="7">Protein odr-4 homolog</fullName>
    </submittedName>
</protein>
<organism evidence="7">
    <name type="scientific">Cacopsylla melanoneura</name>
    <dbReference type="NCBI Taxonomy" id="428564"/>
    <lineage>
        <taxon>Eukaryota</taxon>
        <taxon>Metazoa</taxon>
        <taxon>Ecdysozoa</taxon>
        <taxon>Arthropoda</taxon>
        <taxon>Hexapoda</taxon>
        <taxon>Insecta</taxon>
        <taxon>Pterygota</taxon>
        <taxon>Neoptera</taxon>
        <taxon>Paraneoptera</taxon>
        <taxon>Hemiptera</taxon>
        <taxon>Sternorrhyncha</taxon>
        <taxon>Psylloidea</taxon>
        <taxon>Psyllidae</taxon>
        <taxon>Psyllinae</taxon>
        <taxon>Cacopsylla</taxon>
    </lineage>
</organism>
<dbReference type="EMBL" id="HBUF01101229">
    <property type="protein sequence ID" value="CAG6638084.1"/>
    <property type="molecule type" value="Transcribed_RNA"/>
</dbReference>
<accession>A0A8D8QVM7</accession>
<evidence type="ECO:0000313" key="7">
    <source>
        <dbReference type="EMBL" id="CAG6638084.1"/>
    </source>
</evidence>
<dbReference type="EMBL" id="HBUF01202763">
    <property type="protein sequence ID" value="CAG6662468.1"/>
    <property type="molecule type" value="Transcribed_RNA"/>
</dbReference>
<evidence type="ECO:0000256" key="1">
    <source>
        <dbReference type="ARBA" id="ARBA00004370"/>
    </source>
</evidence>
<evidence type="ECO:0000256" key="5">
    <source>
        <dbReference type="ARBA" id="ARBA00023136"/>
    </source>
</evidence>
<dbReference type="EMBL" id="HBUF01353074">
    <property type="protein sequence ID" value="CAG6715364.1"/>
    <property type="molecule type" value="Transcribed_RNA"/>
</dbReference>
<reference evidence="7" key="1">
    <citation type="submission" date="2021-05" db="EMBL/GenBank/DDBJ databases">
        <authorList>
            <person name="Alioto T."/>
            <person name="Alioto T."/>
            <person name="Gomez Garrido J."/>
        </authorList>
    </citation>
    <scope>NUCLEOTIDE SEQUENCE</scope>
</reference>
<dbReference type="GO" id="GO:0016020">
    <property type="term" value="C:membrane"/>
    <property type="evidence" value="ECO:0007669"/>
    <property type="project" value="UniProtKB-SubCell"/>
</dbReference>
<dbReference type="GO" id="GO:0008104">
    <property type="term" value="P:intracellular protein localization"/>
    <property type="evidence" value="ECO:0007669"/>
    <property type="project" value="TreeGrafter"/>
</dbReference>
<sequence>MKVFAGKNVYNYLKDLAGNKMTIPGLLLGQSTKDKSYIIHAVRNLDSTEALAEELTQNIEEFSCTLIDHVQQVTRMLPGGTFVLGLFFICKDNMLANTSDVKSIQSLVKKIKANLKEDESKYFNTILQYNFSNDTTSCALIDSLSKDIMLNVEFKKTNWYHIQCFFDFNDLPSLYFPEDVSLKVQSDLVLKRVKTILDESLFSLNGAFSDHSVSVKSLAGISSRPHCPSVILMNIHLPCEFQENNNKDIYIERSFVTKIICSGILGSNVYLNEEATVDDAILAVKNDILRSLSSRTEMHLDSLLEGEVNFQEMRTVHEPPRRILINLPDVQVQLSDYLFPGESLSELSEALESLRELLDIDINPTTIEKNFEGPSDINEENAALPSTCTNPSEANAADGNSFKIPYKKILIISLFIVLVAIVYQLLQSGHSGSEIITENNKTADINTTENSSLYETPPETSNSKI</sequence>
<proteinExistence type="inferred from homology"/>
<keyword evidence="4 6" id="KW-1133">Transmembrane helix</keyword>
<dbReference type="Pfam" id="PF14778">
    <property type="entry name" value="ODR4-like"/>
    <property type="match status" value="1"/>
</dbReference>
<evidence type="ECO:0000256" key="4">
    <source>
        <dbReference type="ARBA" id="ARBA00022989"/>
    </source>
</evidence>